<dbReference type="Proteomes" id="UP001343257">
    <property type="component" value="Unassembled WGS sequence"/>
</dbReference>
<dbReference type="Gene3D" id="3.40.630.30">
    <property type="match status" value="1"/>
</dbReference>
<dbReference type="EMBL" id="JARTLD010000012">
    <property type="protein sequence ID" value="MED5016717.1"/>
    <property type="molecule type" value="Genomic_DNA"/>
</dbReference>
<sequence>MIRIQNIVREQAEAFWKLRLEALKSHPEAFGASYEEQADTPMSEVELKINNQPDQYILGAFSEDNRLLGMAGFRREQAMKVRHKGMVWGVYVSPECRGLGLAKQLMQEILRRGRDIDGLQQIQLTVVTANHTAAALYKKLGFVSYGIEKNALIVQGQSYDEELMAYFLK</sequence>
<evidence type="ECO:0000313" key="4">
    <source>
        <dbReference type="EMBL" id="MED5016717.1"/>
    </source>
</evidence>
<keyword evidence="1" id="KW-0808">Transferase</keyword>
<reference evidence="4 5" key="1">
    <citation type="submission" date="2023-03" db="EMBL/GenBank/DDBJ databases">
        <title>Bacillus Genome Sequencing.</title>
        <authorList>
            <person name="Dunlap C."/>
        </authorList>
    </citation>
    <scope>NUCLEOTIDE SEQUENCE [LARGE SCALE GENOMIC DNA]</scope>
    <source>
        <strain evidence="4 5">NRS-52</strain>
    </source>
</reference>
<evidence type="ECO:0000256" key="1">
    <source>
        <dbReference type="ARBA" id="ARBA00022679"/>
    </source>
</evidence>
<feature type="domain" description="N-acetyltransferase" evidence="3">
    <location>
        <begin position="2"/>
        <end position="169"/>
    </location>
</feature>
<protein>
    <submittedName>
        <fullName evidence="4">GNAT family N-acetyltransferase</fullName>
    </submittedName>
</protein>
<dbReference type="InterPro" id="IPR050680">
    <property type="entry name" value="YpeA/RimI_acetyltransf"/>
</dbReference>
<keyword evidence="5" id="KW-1185">Reference proteome</keyword>
<dbReference type="CDD" id="cd04301">
    <property type="entry name" value="NAT_SF"/>
    <property type="match status" value="1"/>
</dbReference>
<dbReference type="Pfam" id="PF00583">
    <property type="entry name" value="Acetyltransf_1"/>
    <property type="match status" value="1"/>
</dbReference>
<gene>
    <name evidence="4" type="ORF">P9847_05280</name>
</gene>
<dbReference type="SUPFAM" id="SSF55729">
    <property type="entry name" value="Acyl-CoA N-acyltransferases (Nat)"/>
    <property type="match status" value="1"/>
</dbReference>
<evidence type="ECO:0000256" key="2">
    <source>
        <dbReference type="ARBA" id="ARBA00023315"/>
    </source>
</evidence>
<dbReference type="InterPro" id="IPR016181">
    <property type="entry name" value="Acyl_CoA_acyltransferase"/>
</dbReference>
<evidence type="ECO:0000259" key="3">
    <source>
        <dbReference type="PROSITE" id="PS51186"/>
    </source>
</evidence>
<organism evidence="4 5">
    <name type="scientific">Paenibacillus chibensis</name>
    <dbReference type="NCBI Taxonomy" id="59846"/>
    <lineage>
        <taxon>Bacteria</taxon>
        <taxon>Bacillati</taxon>
        <taxon>Bacillota</taxon>
        <taxon>Bacilli</taxon>
        <taxon>Bacillales</taxon>
        <taxon>Paenibacillaceae</taxon>
        <taxon>Paenibacillus</taxon>
    </lineage>
</organism>
<evidence type="ECO:0000313" key="5">
    <source>
        <dbReference type="Proteomes" id="UP001343257"/>
    </source>
</evidence>
<accession>A0ABU6PPG1</accession>
<dbReference type="RefSeq" id="WP_328275985.1">
    <property type="nucleotide sequence ID" value="NZ_JARTLD010000012.1"/>
</dbReference>
<name>A0ABU6PPG1_9BACL</name>
<dbReference type="PROSITE" id="PS51186">
    <property type="entry name" value="GNAT"/>
    <property type="match status" value="1"/>
</dbReference>
<comment type="caution">
    <text evidence="4">The sequence shown here is derived from an EMBL/GenBank/DDBJ whole genome shotgun (WGS) entry which is preliminary data.</text>
</comment>
<keyword evidence="2" id="KW-0012">Acyltransferase</keyword>
<dbReference type="InterPro" id="IPR000182">
    <property type="entry name" value="GNAT_dom"/>
</dbReference>
<dbReference type="PANTHER" id="PTHR43420">
    <property type="entry name" value="ACETYLTRANSFERASE"/>
    <property type="match status" value="1"/>
</dbReference>
<proteinExistence type="predicted"/>